<dbReference type="EMBL" id="CAADGH010000083">
    <property type="protein sequence ID" value="VFK76911.1"/>
    <property type="molecule type" value="Genomic_DNA"/>
</dbReference>
<accession>A0A450XQ39</accession>
<dbReference type="EMBL" id="CAADFQ010000082">
    <property type="protein sequence ID" value="VFK34731.1"/>
    <property type="molecule type" value="Genomic_DNA"/>
</dbReference>
<protein>
    <submittedName>
        <fullName evidence="1">Uncharacterized protein</fullName>
    </submittedName>
</protein>
<sequence length="170" mass="19113">MPNNVGPYKRLFPEKHIAYILSAILQIDIRKKTRHEGENRITNRLGKKLGEVKKFRDGPLDVRIRPEIPSPESDDDSVIGEIDMLVSCGLGTEVYFAIEAKRLRYSFPSGKSETGNSEYVGKDGMMCFVTGKFAPFMRSGAMLGYVFDGDIERPVPVLASLSERKRIHFG</sequence>
<reference evidence="1" key="1">
    <citation type="submission" date="2019-02" db="EMBL/GenBank/DDBJ databases">
        <authorList>
            <person name="Gruber-Vodicka R. H."/>
            <person name="Seah K. B. B."/>
        </authorList>
    </citation>
    <scope>NUCLEOTIDE SEQUENCE</scope>
    <source>
        <strain evidence="1">BECK_BZ197</strain>
        <strain evidence="3">BECK_BZ198</strain>
        <strain evidence="2">BECK_BZ199</strain>
    </source>
</reference>
<evidence type="ECO:0000313" key="2">
    <source>
        <dbReference type="EMBL" id="VFK34731.1"/>
    </source>
</evidence>
<proteinExistence type="predicted"/>
<organism evidence="1">
    <name type="scientific">Candidatus Kentrum sp. MB</name>
    <dbReference type="NCBI Taxonomy" id="2138164"/>
    <lineage>
        <taxon>Bacteria</taxon>
        <taxon>Pseudomonadati</taxon>
        <taxon>Pseudomonadota</taxon>
        <taxon>Gammaproteobacteria</taxon>
        <taxon>Candidatus Kentrum</taxon>
    </lineage>
</organism>
<dbReference type="AlphaFoldDB" id="A0A450XQ39"/>
<evidence type="ECO:0000313" key="3">
    <source>
        <dbReference type="EMBL" id="VFK76911.1"/>
    </source>
</evidence>
<gene>
    <name evidence="1" type="ORF">BECKMB1821G_GA0114241_10838</name>
    <name evidence="3" type="ORF">BECKMB1821H_GA0114242_10835</name>
    <name evidence="2" type="ORF">BECKMB1821I_GA0114274_10825</name>
</gene>
<dbReference type="EMBL" id="CAADFO010000083">
    <property type="protein sequence ID" value="VFK31406.1"/>
    <property type="molecule type" value="Genomic_DNA"/>
</dbReference>
<name>A0A450XQ39_9GAMM</name>
<evidence type="ECO:0000313" key="1">
    <source>
        <dbReference type="EMBL" id="VFK31406.1"/>
    </source>
</evidence>